<evidence type="ECO:0000256" key="3">
    <source>
        <dbReference type="ARBA" id="ARBA00022801"/>
    </source>
</evidence>
<accession>A0A382CUN8</accession>
<dbReference type="Gene3D" id="3.40.50.10310">
    <property type="entry name" value="Creatininase"/>
    <property type="match status" value="1"/>
</dbReference>
<keyword evidence="2" id="KW-0479">Metal-binding</keyword>
<evidence type="ECO:0008006" key="6">
    <source>
        <dbReference type="Google" id="ProtNLM"/>
    </source>
</evidence>
<evidence type="ECO:0000313" key="5">
    <source>
        <dbReference type="EMBL" id="SVB29870.1"/>
    </source>
</evidence>
<sequence length="254" mass="27893">MILGNNCWVDIEKADKNRVVVVPLGSLEQHGHHLPLLTDTYLVTSVADRVEIELGDQIYMLPTLWLGSSDHHLDHPGTVSVPSALYTDVIKNIVRSIAKAGFRRVYFLNGHGGNIVPGTQAINELVNESKVYDDMWLALGSYWTIAAPNMSAELHGMTSKQLSHACEYETSMMLHVQGELVRMERVTASPPLVDTPYYHSEHGGRVNVAKRLTTSAPTGAMGNPEAATAEKGESLLNSIVGEVAEFIQNFATWE</sequence>
<dbReference type="GO" id="GO:0016811">
    <property type="term" value="F:hydrolase activity, acting on carbon-nitrogen (but not peptide) bonds, in linear amides"/>
    <property type="evidence" value="ECO:0007669"/>
    <property type="project" value="TreeGrafter"/>
</dbReference>
<proteinExistence type="predicted"/>
<dbReference type="GO" id="GO:0046872">
    <property type="term" value="F:metal ion binding"/>
    <property type="evidence" value="ECO:0007669"/>
    <property type="project" value="UniProtKB-KW"/>
</dbReference>
<organism evidence="5">
    <name type="scientific">marine metagenome</name>
    <dbReference type="NCBI Taxonomy" id="408172"/>
    <lineage>
        <taxon>unclassified sequences</taxon>
        <taxon>metagenomes</taxon>
        <taxon>ecological metagenomes</taxon>
    </lineage>
</organism>
<evidence type="ECO:0000256" key="4">
    <source>
        <dbReference type="ARBA" id="ARBA00022833"/>
    </source>
</evidence>
<dbReference type="Pfam" id="PF02633">
    <property type="entry name" value="Creatininase"/>
    <property type="match status" value="1"/>
</dbReference>
<evidence type="ECO:0000256" key="2">
    <source>
        <dbReference type="ARBA" id="ARBA00022723"/>
    </source>
</evidence>
<protein>
    <recommendedName>
        <fullName evidence="6">Creatininase</fullName>
    </recommendedName>
</protein>
<dbReference type="InterPro" id="IPR003785">
    <property type="entry name" value="Creatininase/forma_Hydrolase"/>
</dbReference>
<dbReference type="AlphaFoldDB" id="A0A382CUN8"/>
<dbReference type="InterPro" id="IPR024087">
    <property type="entry name" value="Creatininase-like_sf"/>
</dbReference>
<reference evidence="5" key="1">
    <citation type="submission" date="2018-05" db="EMBL/GenBank/DDBJ databases">
        <authorList>
            <person name="Lanie J.A."/>
            <person name="Ng W.-L."/>
            <person name="Kazmierczak K.M."/>
            <person name="Andrzejewski T.M."/>
            <person name="Davidsen T.M."/>
            <person name="Wayne K.J."/>
            <person name="Tettelin H."/>
            <person name="Glass J.I."/>
            <person name="Rusch D."/>
            <person name="Podicherti R."/>
            <person name="Tsui H.-C.T."/>
            <person name="Winkler M.E."/>
        </authorList>
    </citation>
    <scope>NUCLEOTIDE SEQUENCE</scope>
</reference>
<dbReference type="PANTHER" id="PTHR35005">
    <property type="entry name" value="3-DEHYDRO-SCYLLO-INOSOSE HYDROLASE"/>
    <property type="match status" value="1"/>
</dbReference>
<name>A0A382CUN8_9ZZZZ</name>
<dbReference type="GO" id="GO:0009231">
    <property type="term" value="P:riboflavin biosynthetic process"/>
    <property type="evidence" value="ECO:0007669"/>
    <property type="project" value="TreeGrafter"/>
</dbReference>
<dbReference type="PANTHER" id="PTHR35005:SF1">
    <property type="entry name" value="2-AMINO-5-FORMYLAMINO-6-RIBOSYLAMINOPYRIMIDIN-4(3H)-ONE 5'-MONOPHOSPHATE DEFORMYLASE"/>
    <property type="match status" value="1"/>
</dbReference>
<dbReference type="SUPFAM" id="SSF102215">
    <property type="entry name" value="Creatininase"/>
    <property type="match status" value="1"/>
</dbReference>
<keyword evidence="4" id="KW-0862">Zinc</keyword>
<keyword evidence="3" id="KW-0378">Hydrolase</keyword>
<dbReference type="EMBL" id="UINC01036228">
    <property type="protein sequence ID" value="SVB29870.1"/>
    <property type="molecule type" value="Genomic_DNA"/>
</dbReference>
<comment type="cofactor">
    <cofactor evidence="1">
        <name>Zn(2+)</name>
        <dbReference type="ChEBI" id="CHEBI:29105"/>
    </cofactor>
</comment>
<gene>
    <name evidence="5" type="ORF">METZ01_LOCUS182724</name>
</gene>
<evidence type="ECO:0000256" key="1">
    <source>
        <dbReference type="ARBA" id="ARBA00001947"/>
    </source>
</evidence>